<feature type="non-terminal residue" evidence="1">
    <location>
        <position position="1"/>
    </location>
</feature>
<evidence type="ECO:0000313" key="1">
    <source>
        <dbReference type="EMBL" id="GFP21949.1"/>
    </source>
</evidence>
<sequence>EKMGAVSMETVMKELDEEEDKRMAGLIESRKDKKRVFYYKGFYGSLVPDVESDRLLGKIEGVEEDIVYQGKTVKECEQRFREAVSRYKKD</sequence>
<name>A0A6V8NNH4_9ACTN</name>
<accession>A0A6V8NNH4</accession>
<organism evidence="1 2">
    <name type="scientific">Candidatus Hakubella thermalkaliphila</name>
    <dbReference type="NCBI Taxonomy" id="2754717"/>
    <lineage>
        <taxon>Bacteria</taxon>
        <taxon>Bacillati</taxon>
        <taxon>Actinomycetota</taxon>
        <taxon>Actinomycetota incertae sedis</taxon>
        <taxon>Candidatus Hakubellales</taxon>
        <taxon>Candidatus Hakubellaceae</taxon>
        <taxon>Candidatus Hakubella</taxon>
    </lineage>
</organism>
<proteinExistence type="predicted"/>
<gene>
    <name evidence="1" type="ORF">HKBW3S06_01175</name>
</gene>
<evidence type="ECO:0000313" key="2">
    <source>
        <dbReference type="Proteomes" id="UP000580051"/>
    </source>
</evidence>
<reference evidence="1 2" key="1">
    <citation type="journal article" date="2020" name="Front. Microbiol.">
        <title>Single-cell genomics of novel Actinobacteria with the Wood-Ljungdahl pathway discovered in a serpentinizing system.</title>
        <authorList>
            <person name="Merino N."/>
            <person name="Kawai M."/>
            <person name="Boyd E.S."/>
            <person name="Colman D.R."/>
            <person name="McGlynn S.E."/>
            <person name="Nealson K.H."/>
            <person name="Kurokawa K."/>
            <person name="Hongoh Y."/>
        </authorList>
    </citation>
    <scope>NUCLEOTIDE SEQUENCE [LARGE SCALE GENOMIC DNA]</scope>
    <source>
        <strain evidence="1 2">S06</strain>
    </source>
</reference>
<dbReference type="Proteomes" id="UP000580051">
    <property type="component" value="Unassembled WGS sequence"/>
</dbReference>
<dbReference type="EMBL" id="BLRV01000150">
    <property type="protein sequence ID" value="GFP21949.1"/>
    <property type="molecule type" value="Genomic_DNA"/>
</dbReference>
<dbReference type="AlphaFoldDB" id="A0A6V8NNH4"/>
<comment type="caution">
    <text evidence="1">The sequence shown here is derived from an EMBL/GenBank/DDBJ whole genome shotgun (WGS) entry which is preliminary data.</text>
</comment>
<protein>
    <submittedName>
        <fullName evidence="1">Uncharacterized protein</fullName>
    </submittedName>
</protein>